<feature type="transmembrane region" description="Helical" evidence="1">
    <location>
        <begin position="40"/>
        <end position="61"/>
    </location>
</feature>
<evidence type="ECO:0008006" key="4">
    <source>
        <dbReference type="Google" id="ProtNLM"/>
    </source>
</evidence>
<evidence type="ECO:0000313" key="3">
    <source>
        <dbReference type="Proteomes" id="UP000528432"/>
    </source>
</evidence>
<organism evidence="2 3">
    <name type="scientific">Clostridium cochlearium</name>
    <dbReference type="NCBI Taxonomy" id="1494"/>
    <lineage>
        <taxon>Bacteria</taxon>
        <taxon>Bacillati</taxon>
        <taxon>Bacillota</taxon>
        <taxon>Clostridia</taxon>
        <taxon>Eubacteriales</taxon>
        <taxon>Clostridiaceae</taxon>
        <taxon>Clostridium</taxon>
    </lineage>
</organism>
<dbReference type="Proteomes" id="UP000528432">
    <property type="component" value="Unassembled WGS sequence"/>
</dbReference>
<reference evidence="2 3" key="1">
    <citation type="submission" date="2020-05" db="EMBL/GenBank/DDBJ databases">
        <title>Draft genome sequence of Clostridium cochlearium strain AGROS13 isolated from a sheep dairy farm in New Zealand.</title>
        <authorList>
            <person name="Gupta T.B."/>
            <person name="Jauregui R."/>
            <person name="Risson A.N."/>
            <person name="Brightwell G."/>
            <person name="Maclean P."/>
        </authorList>
    </citation>
    <scope>NUCLEOTIDE SEQUENCE [LARGE SCALE GENOMIC DNA]</scope>
    <source>
        <strain evidence="2 3">AGROS13</strain>
    </source>
</reference>
<protein>
    <recommendedName>
        <fullName evidence="4">DUF3311 domain-containing protein</fullName>
    </recommendedName>
</protein>
<evidence type="ECO:0000313" key="2">
    <source>
        <dbReference type="EMBL" id="NOH16839.1"/>
    </source>
</evidence>
<evidence type="ECO:0000256" key="1">
    <source>
        <dbReference type="SAM" id="Phobius"/>
    </source>
</evidence>
<keyword evidence="1" id="KW-1133">Transmembrane helix</keyword>
<name>A0A7Y3XZP4_CLOCO</name>
<dbReference type="EMBL" id="JABFIF010000025">
    <property type="protein sequence ID" value="NOH16839.1"/>
    <property type="molecule type" value="Genomic_DNA"/>
</dbReference>
<keyword evidence="1" id="KW-0812">Transmembrane</keyword>
<accession>A0A7Y3XZP4</accession>
<comment type="caution">
    <text evidence="2">The sequence shown here is derived from an EMBL/GenBank/DDBJ whole genome shotgun (WGS) entry which is preliminary data.</text>
</comment>
<proteinExistence type="predicted"/>
<sequence>MNNKLILSIFVILLCAAMMPFGFTSKASPYIFGWLPFPLLYWWILMFVNLIFILWVCSCFVKSAEKDKKEEVK</sequence>
<dbReference type="RefSeq" id="WP_171303841.1">
    <property type="nucleotide sequence ID" value="NZ_JABFIF010000025.1"/>
</dbReference>
<gene>
    <name evidence="2" type="ORF">HMJ28_10645</name>
</gene>
<dbReference type="AlphaFoldDB" id="A0A7Y3XZP4"/>
<keyword evidence="1" id="KW-0472">Membrane</keyword>